<reference evidence="4" key="1">
    <citation type="submission" date="2011-12" db="EMBL/GenBank/DDBJ databases">
        <title>Complete genome sequence of Streptomyces cattleya strain DSM 46488.</title>
        <authorList>
            <person name="Ou H.-Y."/>
            <person name="Li P."/>
            <person name="Zhao C."/>
            <person name="O'Hagan D."/>
            <person name="Deng Z."/>
        </authorList>
    </citation>
    <scope>NUCLEOTIDE SEQUENCE [LARGE SCALE GENOMIC DNA]</scope>
    <source>
        <strain evidence="4">ATCC 35852 / DSM 46488 / JCM 4925 / NBRC 14057 / NRRL 8057</strain>
    </source>
</reference>
<dbReference type="KEGG" id="scy:SCATT_22190"/>
<dbReference type="InterPro" id="IPR001791">
    <property type="entry name" value="Laminin_G"/>
</dbReference>
<feature type="domain" description="Laminin G" evidence="2">
    <location>
        <begin position="469"/>
        <end position="575"/>
    </location>
</feature>
<dbReference type="STRING" id="1003195.SCATT_22190"/>
<dbReference type="EMBL" id="CP003219">
    <property type="protein sequence ID" value="AEW94590.1"/>
    <property type="molecule type" value="Genomic_DNA"/>
</dbReference>
<evidence type="ECO:0000313" key="4">
    <source>
        <dbReference type="Proteomes" id="UP000007842"/>
    </source>
</evidence>
<keyword evidence="4" id="KW-1185">Reference proteome</keyword>
<dbReference type="PATRIC" id="fig|1003195.11.peg.3750"/>
<proteinExistence type="predicted"/>
<feature type="region of interest" description="Disordered" evidence="1">
    <location>
        <begin position="405"/>
        <end position="430"/>
    </location>
</feature>
<organism evidence="3 4">
    <name type="scientific">Streptantibioticus cattleyicolor (strain ATCC 35852 / DSM 46488 / JCM 4925 / NBRC 14057 / NRRL 8057)</name>
    <name type="common">Streptomyces cattleya</name>
    <dbReference type="NCBI Taxonomy" id="1003195"/>
    <lineage>
        <taxon>Bacteria</taxon>
        <taxon>Bacillati</taxon>
        <taxon>Actinomycetota</taxon>
        <taxon>Actinomycetes</taxon>
        <taxon>Kitasatosporales</taxon>
        <taxon>Streptomycetaceae</taxon>
        <taxon>Streptantibioticus</taxon>
    </lineage>
</organism>
<dbReference type="Pfam" id="PF02210">
    <property type="entry name" value="Laminin_G_2"/>
    <property type="match status" value="1"/>
</dbReference>
<dbReference type="eggNOG" id="ENOG50341SS">
    <property type="taxonomic scope" value="Bacteria"/>
</dbReference>
<dbReference type="InterPro" id="IPR013320">
    <property type="entry name" value="ConA-like_dom_sf"/>
</dbReference>
<evidence type="ECO:0000313" key="3">
    <source>
        <dbReference type="EMBL" id="AEW94590.1"/>
    </source>
</evidence>
<accession>F8JXB7</accession>
<gene>
    <name evidence="3" type="ordered locus">SCATT_22190</name>
</gene>
<dbReference type="RefSeq" id="WP_014142982.1">
    <property type="nucleotide sequence ID" value="NC_016111.1"/>
</dbReference>
<dbReference type="Proteomes" id="UP000007842">
    <property type="component" value="Chromosome"/>
</dbReference>
<dbReference type="AlphaFoldDB" id="F8JXB7"/>
<dbReference type="OrthoDB" id="3445328at2"/>
<dbReference type="KEGG" id="sct:SCAT_2236"/>
<accession>G8WP88</accession>
<dbReference type="HOGENOM" id="CLU_278210_0_0_11"/>
<evidence type="ECO:0000259" key="2">
    <source>
        <dbReference type="Pfam" id="PF02210"/>
    </source>
</evidence>
<sequence>MTTPAGYALDGPLISSWPRVILQIAWTAGGNSTAPNHWYTVSSRLRGSWKAELAGRQYELDAVQSGQMSFSLDNVDGAFDPDNTSSFFYPYVVPYRRCRLVLQTSPTRNLLYQGIATGTSTGAVAASTGTIGMTTGLAASPSGLTTALTWAVPNGAASGAAFGLAGATQSWATTASWAVTVTPGAAYSAGVDISLAAGGMSSLGVQQQIAFYDLNGNALTSSSASATVTTSWSRITVSGAAQATAAFAIVSLVTTAATTAATTVQVTGWQLEQAAAPTPWADPGPFTSVWQGFVERWPQKYEQNGKYGVVQVTAVDALAPLSQLTLGYAMPAWVASQITPQYWFDLASTTASPDISGGKAFPDLGGSAAVLDIVGSNIATGTSITSTSSVGTLWNTPGPVITLSNSQASSGGSASGASYLQPRTPSGGTVMLPTSGGWTRMICFRTTVTPGTGGTYSATSLWCAAGPGFYSGTGDKSGVYCFINSTGNVGVNVQNSTGSSLATTNTQQFVCDGNWHCAVVSLSADGKTLTVAVDSYITWHNTATSDMHSTTYDHDAIGTFLADSNVNTQPFAGDLAWVAQWNAELTQSQRGDLCLGFANGWAGDNNGTRLNRVLTLANFHSGAVYNSAYIAAEAILGGTSFQGRSPLDVIQECADTEVGQFTVNRAGVPVLYGQLWRWIQSQPVVTFGEHTAAGEIPYLDDVEFEQDPAHLYNDIQITCDGSVDLTNTNALQEVSDATSQAAYFPQSLQRTITPNFVSNGMAVAQYLLSQYKDPHTRLQGLTIDLAANPSVLTALSTLNFGDMVRVNRRPALAPSKTLDCFLEQVAWSGDDTGANLKLHLQMSPASQYRYGVISAAWATLTAGVAAGVTTVTLGPVSGNAAIAAQYVIPSGTGYQMTLGYGTANAETVTIQSVQAVAVGYSTVQITFTAATTQPHSAGDYLCDINPGNLAIPPVGRYPTCFDGSSQTGGTSPLVSF</sequence>
<name>F8JXB7_STREN</name>
<protein>
    <recommendedName>
        <fullName evidence="2">Laminin G domain-containing protein</fullName>
    </recommendedName>
</protein>
<feature type="compositionally biased region" description="Low complexity" evidence="1">
    <location>
        <begin position="405"/>
        <end position="418"/>
    </location>
</feature>
<evidence type="ECO:0000256" key="1">
    <source>
        <dbReference type="SAM" id="MobiDB-lite"/>
    </source>
</evidence>
<dbReference type="SUPFAM" id="SSF49899">
    <property type="entry name" value="Concanavalin A-like lectins/glucanases"/>
    <property type="match status" value="1"/>
</dbReference>